<keyword evidence="2" id="KW-1185">Reference proteome</keyword>
<reference evidence="1" key="1">
    <citation type="submission" date="2022-07" db="EMBL/GenBank/DDBJ databases">
        <title>Genome Sequence of Agrocybe chaxingu.</title>
        <authorList>
            <person name="Buettner E."/>
        </authorList>
    </citation>
    <scope>NUCLEOTIDE SEQUENCE</scope>
    <source>
        <strain evidence="1">MP-N11</strain>
    </source>
</reference>
<protein>
    <submittedName>
        <fullName evidence="1">Uncharacterized protein</fullName>
    </submittedName>
</protein>
<proteinExistence type="predicted"/>
<evidence type="ECO:0000313" key="1">
    <source>
        <dbReference type="EMBL" id="KAJ3486617.1"/>
    </source>
</evidence>
<comment type="caution">
    <text evidence="1">The sequence shown here is derived from an EMBL/GenBank/DDBJ whole genome shotgun (WGS) entry which is preliminary data.</text>
</comment>
<dbReference type="EMBL" id="JANKHO010003041">
    <property type="protein sequence ID" value="KAJ3486617.1"/>
    <property type="molecule type" value="Genomic_DNA"/>
</dbReference>
<organism evidence="1 2">
    <name type="scientific">Agrocybe chaxingu</name>
    <dbReference type="NCBI Taxonomy" id="84603"/>
    <lineage>
        <taxon>Eukaryota</taxon>
        <taxon>Fungi</taxon>
        <taxon>Dikarya</taxon>
        <taxon>Basidiomycota</taxon>
        <taxon>Agaricomycotina</taxon>
        <taxon>Agaricomycetes</taxon>
        <taxon>Agaricomycetidae</taxon>
        <taxon>Agaricales</taxon>
        <taxon>Agaricineae</taxon>
        <taxon>Strophariaceae</taxon>
        <taxon>Agrocybe</taxon>
    </lineage>
</organism>
<name>A0A9W8JNP4_9AGAR</name>
<evidence type="ECO:0000313" key="2">
    <source>
        <dbReference type="Proteomes" id="UP001148786"/>
    </source>
</evidence>
<accession>A0A9W8JNP4</accession>
<sequence length="364" mass="41111">MHYSTGLWAHDVCLRRSIIDASSSPTSTTHRTTSEGTRSTWFVEFKPQLKTRPVSEGSRNGRETPVHPQFRDAYPHRVLASTFAQDNPLHALKDRVYEFETKFFFAQSQEAKELQRLLGYVPQHTRDTGGTALEASSFDTFQAGRQSTTVTQRRLCALLLSYAILDQADLHNRTQSPKRNKTILTQVPTDPTPAKLNLTLLSDWRTLLNDFRDGLHNFLTTHAQPLRRGEPGGLRHLKMLAQLNSTSKVVKVLHNIQLAALHLSWLNVAPANTSGSELWTDLPDLPPTLEVLETVYGTHSLTQEDMKALAPLLDKGTNIRLPLLMAAMGSWVFLLLPHSLHRYRWERMAFLLVCRSASSSNTRD</sequence>
<gene>
    <name evidence="1" type="ORF">NLJ89_g11796</name>
</gene>
<dbReference type="AlphaFoldDB" id="A0A9W8JNP4"/>
<dbReference type="Proteomes" id="UP001148786">
    <property type="component" value="Unassembled WGS sequence"/>
</dbReference>